<protein>
    <submittedName>
        <fullName evidence="1">Uncharacterized protein</fullName>
    </submittedName>
</protein>
<evidence type="ECO:0000313" key="2">
    <source>
        <dbReference type="Proteomes" id="UP001234297"/>
    </source>
</evidence>
<accession>A0ACC2LXL4</accession>
<organism evidence="1 2">
    <name type="scientific">Persea americana</name>
    <name type="common">Avocado</name>
    <dbReference type="NCBI Taxonomy" id="3435"/>
    <lineage>
        <taxon>Eukaryota</taxon>
        <taxon>Viridiplantae</taxon>
        <taxon>Streptophyta</taxon>
        <taxon>Embryophyta</taxon>
        <taxon>Tracheophyta</taxon>
        <taxon>Spermatophyta</taxon>
        <taxon>Magnoliopsida</taxon>
        <taxon>Magnoliidae</taxon>
        <taxon>Laurales</taxon>
        <taxon>Lauraceae</taxon>
        <taxon>Persea</taxon>
    </lineage>
</organism>
<dbReference type="EMBL" id="CM056811">
    <property type="protein sequence ID" value="KAJ8638145.1"/>
    <property type="molecule type" value="Genomic_DNA"/>
</dbReference>
<gene>
    <name evidence="1" type="ORF">MRB53_012412</name>
</gene>
<dbReference type="Proteomes" id="UP001234297">
    <property type="component" value="Chromosome 3"/>
</dbReference>
<proteinExistence type="predicted"/>
<sequence>MKVTVSALASALMVMMSSLLAHLRSLDTWLRFMPMERAQSQRKCLKSSDRRRRATWLESMAWREKPRVEQSRLASDTRSLMFGAEGDGESRGGDFREIELRAAEIELRARAEIELSAKAKSYP</sequence>
<evidence type="ECO:0000313" key="1">
    <source>
        <dbReference type="EMBL" id="KAJ8638145.1"/>
    </source>
</evidence>
<comment type="caution">
    <text evidence="1">The sequence shown here is derived from an EMBL/GenBank/DDBJ whole genome shotgun (WGS) entry which is preliminary data.</text>
</comment>
<reference evidence="1 2" key="1">
    <citation type="journal article" date="2022" name="Hortic Res">
        <title>A haplotype resolved chromosomal level avocado genome allows analysis of novel avocado genes.</title>
        <authorList>
            <person name="Nath O."/>
            <person name="Fletcher S.J."/>
            <person name="Hayward A."/>
            <person name="Shaw L.M."/>
            <person name="Masouleh A.K."/>
            <person name="Furtado A."/>
            <person name="Henry R.J."/>
            <person name="Mitter N."/>
        </authorList>
    </citation>
    <scope>NUCLEOTIDE SEQUENCE [LARGE SCALE GENOMIC DNA]</scope>
    <source>
        <strain evidence="2">cv. Hass</strain>
    </source>
</reference>
<name>A0ACC2LXL4_PERAE</name>
<keyword evidence="2" id="KW-1185">Reference proteome</keyword>